<feature type="signal peptide" evidence="1">
    <location>
        <begin position="1"/>
        <end position="21"/>
    </location>
</feature>
<name>A0A2U1K7C6_9BACI</name>
<protein>
    <submittedName>
        <fullName evidence="2">Uncharacterized protein</fullName>
    </submittedName>
</protein>
<organism evidence="2 3">
    <name type="scientific">Pueribacillus theae</name>
    <dbReference type="NCBI Taxonomy" id="2171751"/>
    <lineage>
        <taxon>Bacteria</taxon>
        <taxon>Bacillati</taxon>
        <taxon>Bacillota</taxon>
        <taxon>Bacilli</taxon>
        <taxon>Bacillales</taxon>
        <taxon>Bacillaceae</taxon>
        <taxon>Pueribacillus</taxon>
    </lineage>
</organism>
<comment type="caution">
    <text evidence="2">The sequence shown here is derived from an EMBL/GenBank/DDBJ whole genome shotgun (WGS) entry which is preliminary data.</text>
</comment>
<proteinExistence type="predicted"/>
<evidence type="ECO:0000256" key="1">
    <source>
        <dbReference type="SAM" id="SignalP"/>
    </source>
</evidence>
<reference evidence="2 3" key="1">
    <citation type="submission" date="2018-04" db="EMBL/GenBank/DDBJ databases">
        <title>Camelliibacillus theae gen. nov., sp. nov., isolated from Pu'er tea.</title>
        <authorList>
            <person name="Niu L."/>
        </authorList>
    </citation>
    <scope>NUCLEOTIDE SEQUENCE [LARGE SCALE GENOMIC DNA]</scope>
    <source>
        <strain evidence="2 3">T8</strain>
    </source>
</reference>
<dbReference type="Proteomes" id="UP000245998">
    <property type="component" value="Unassembled WGS sequence"/>
</dbReference>
<dbReference type="RefSeq" id="WP_116553410.1">
    <property type="nucleotide sequence ID" value="NZ_QCZG01000003.1"/>
</dbReference>
<sequence length="146" mass="15740">MSFALVFIFSFTFSTSASVFAGENFGVSTEPPPGEVITPFGLDPPKKSNVVNLTKEKLTFKGIANNSILYTNKNFKGKSAATYNITNYKSNKLTIKVYRNGGLHVAKQTIVISGNSTGGGGINNLDKNELYYLSFAPPSDFSGSVY</sequence>
<evidence type="ECO:0000313" key="3">
    <source>
        <dbReference type="Proteomes" id="UP000245998"/>
    </source>
</evidence>
<dbReference type="EMBL" id="QCZG01000003">
    <property type="protein sequence ID" value="PWA13124.1"/>
    <property type="molecule type" value="Genomic_DNA"/>
</dbReference>
<accession>A0A2U1K7C6</accession>
<feature type="chain" id="PRO_5015713569" evidence="1">
    <location>
        <begin position="22"/>
        <end position="146"/>
    </location>
</feature>
<evidence type="ECO:0000313" key="2">
    <source>
        <dbReference type="EMBL" id="PWA13124.1"/>
    </source>
</evidence>
<dbReference type="AlphaFoldDB" id="A0A2U1K7C6"/>
<gene>
    <name evidence="2" type="ORF">DCC39_03070</name>
</gene>
<keyword evidence="1" id="KW-0732">Signal</keyword>
<keyword evidence="3" id="KW-1185">Reference proteome</keyword>